<evidence type="ECO:0000313" key="2">
    <source>
        <dbReference type="EMBL" id="VAX01527.1"/>
    </source>
</evidence>
<reference evidence="2" key="1">
    <citation type="submission" date="2018-06" db="EMBL/GenBank/DDBJ databases">
        <authorList>
            <person name="Zhirakovskaya E."/>
        </authorList>
    </citation>
    <scope>NUCLEOTIDE SEQUENCE</scope>
</reference>
<organism evidence="2">
    <name type="scientific">hydrothermal vent metagenome</name>
    <dbReference type="NCBI Taxonomy" id="652676"/>
    <lineage>
        <taxon>unclassified sequences</taxon>
        <taxon>metagenomes</taxon>
        <taxon>ecological metagenomes</taxon>
    </lineage>
</organism>
<accession>A0A3B1B903</accession>
<evidence type="ECO:0000256" key="1">
    <source>
        <dbReference type="SAM" id="Phobius"/>
    </source>
</evidence>
<feature type="transmembrane region" description="Helical" evidence="1">
    <location>
        <begin position="12"/>
        <end position="31"/>
    </location>
</feature>
<keyword evidence="1" id="KW-0472">Membrane</keyword>
<keyword evidence="1" id="KW-1133">Transmembrane helix</keyword>
<proteinExistence type="predicted"/>
<sequence length="46" mass="5592">TVERIQPWWDKGYTIDIFFIVFFCIGVMIVVKRLPDYDWEPSHHGH</sequence>
<dbReference type="AlphaFoldDB" id="A0A3B1B903"/>
<dbReference type="EMBL" id="UOFV01000257">
    <property type="protein sequence ID" value="VAX01527.1"/>
    <property type="molecule type" value="Genomic_DNA"/>
</dbReference>
<protein>
    <submittedName>
        <fullName evidence="2">Uncharacterized protein</fullName>
    </submittedName>
</protein>
<feature type="non-terminal residue" evidence="2">
    <location>
        <position position="1"/>
    </location>
</feature>
<keyword evidence="1" id="KW-0812">Transmembrane</keyword>
<gene>
    <name evidence="2" type="ORF">MNBD_GAMMA19-1283</name>
</gene>
<name>A0A3B1B903_9ZZZZ</name>